<dbReference type="EMBL" id="GL876967">
    <property type="protein sequence ID" value="KLU83758.1"/>
    <property type="molecule type" value="Genomic_DNA"/>
</dbReference>
<keyword evidence="4" id="KW-1185">Reference proteome</keyword>
<evidence type="ECO:0000313" key="2">
    <source>
        <dbReference type="EMBL" id="KLU83758.1"/>
    </source>
</evidence>
<evidence type="ECO:0000256" key="1">
    <source>
        <dbReference type="SAM" id="MobiDB-lite"/>
    </source>
</evidence>
<reference evidence="4" key="1">
    <citation type="submission" date="2010-05" db="EMBL/GenBank/DDBJ databases">
        <title>The genome sequence of Magnaporthe poae strain ATCC 64411.</title>
        <authorList>
            <person name="Ma L.-J."/>
            <person name="Dead R."/>
            <person name="Young S."/>
            <person name="Zeng Q."/>
            <person name="Koehrsen M."/>
            <person name="Alvarado L."/>
            <person name="Berlin A."/>
            <person name="Chapman S.B."/>
            <person name="Chen Z."/>
            <person name="Freedman E."/>
            <person name="Gellesch M."/>
            <person name="Goldberg J."/>
            <person name="Griggs A."/>
            <person name="Gujja S."/>
            <person name="Heilman E.R."/>
            <person name="Heiman D."/>
            <person name="Hepburn T."/>
            <person name="Howarth C."/>
            <person name="Jen D."/>
            <person name="Larson L."/>
            <person name="Mehta T."/>
            <person name="Neiman D."/>
            <person name="Pearson M."/>
            <person name="Roberts A."/>
            <person name="Saif S."/>
            <person name="Shea T."/>
            <person name="Shenoy N."/>
            <person name="Sisk P."/>
            <person name="Stolte C."/>
            <person name="Sykes S."/>
            <person name="Walk T."/>
            <person name="White J."/>
            <person name="Yandava C."/>
            <person name="Haas B."/>
            <person name="Nusbaum C."/>
            <person name="Birren B."/>
        </authorList>
    </citation>
    <scope>NUCLEOTIDE SEQUENCE [LARGE SCALE GENOMIC DNA]</scope>
    <source>
        <strain evidence="4">ATCC 64411 / 73-15</strain>
    </source>
</reference>
<dbReference type="EMBL" id="ADBL01000684">
    <property type="status" value="NOT_ANNOTATED_CDS"/>
    <property type="molecule type" value="Genomic_DNA"/>
</dbReference>
<evidence type="ECO:0000313" key="4">
    <source>
        <dbReference type="Proteomes" id="UP000011715"/>
    </source>
</evidence>
<dbReference type="eggNOG" id="ENOG502RN3R">
    <property type="taxonomic scope" value="Eukaryota"/>
</dbReference>
<reference evidence="3" key="5">
    <citation type="submission" date="2015-06" db="UniProtKB">
        <authorList>
            <consortium name="EnsemblFungi"/>
        </authorList>
    </citation>
    <scope>IDENTIFICATION</scope>
    <source>
        <strain evidence="3">ATCC 64411</strain>
    </source>
</reference>
<reference evidence="3" key="4">
    <citation type="journal article" date="2015" name="G3 (Bethesda)">
        <title>Genome sequences of three phytopathogenic species of the Magnaporthaceae family of fungi.</title>
        <authorList>
            <person name="Okagaki L.H."/>
            <person name="Nunes C.C."/>
            <person name="Sailsbery J."/>
            <person name="Clay B."/>
            <person name="Brown D."/>
            <person name="John T."/>
            <person name="Oh Y."/>
            <person name="Young N."/>
            <person name="Fitzgerald M."/>
            <person name="Haas B.J."/>
            <person name="Zeng Q."/>
            <person name="Young S."/>
            <person name="Adiconis X."/>
            <person name="Fan L."/>
            <person name="Levin J.Z."/>
            <person name="Mitchell T.K."/>
            <person name="Okubara P.A."/>
            <person name="Farman M.L."/>
            <person name="Kohn L.M."/>
            <person name="Birren B."/>
            <person name="Ma L.-J."/>
            <person name="Dean R.A."/>
        </authorList>
    </citation>
    <scope>NUCLEOTIDE SEQUENCE</scope>
    <source>
        <strain evidence="3">ATCC 64411 / 73-15</strain>
    </source>
</reference>
<evidence type="ECO:0000313" key="3">
    <source>
        <dbReference type="EnsemblFungi" id="MAPG_02809T0"/>
    </source>
</evidence>
<dbReference type="OrthoDB" id="4643110at2759"/>
<accession>A0A0C4DSD1</accession>
<gene>
    <name evidence="2" type="ORF">MAPG_02809</name>
</gene>
<dbReference type="Proteomes" id="UP000011715">
    <property type="component" value="Unassembled WGS sequence"/>
</dbReference>
<sequence>MATAAISSDSTKATSKGAAVADLAKTDNATAVVGAEPVTSAGPNWPPGFRPFHSLRDEESADGTRYNLLKIFCDTPEGRAYDDLVTDEQRLAYMRANHQDNTWHVQPDERIFEDWDEGKCYVVKIRSPEGQALAKLDPPGGEEWEDEKSEGYRAWVDFFKKNASYVEELQPEDRPAACSAEGVGEI</sequence>
<organism evidence="3 4">
    <name type="scientific">Magnaporthiopsis poae (strain ATCC 64411 / 73-15)</name>
    <name type="common">Kentucky bluegrass fungus</name>
    <name type="synonym">Magnaporthe poae</name>
    <dbReference type="NCBI Taxonomy" id="644358"/>
    <lineage>
        <taxon>Eukaryota</taxon>
        <taxon>Fungi</taxon>
        <taxon>Dikarya</taxon>
        <taxon>Ascomycota</taxon>
        <taxon>Pezizomycotina</taxon>
        <taxon>Sordariomycetes</taxon>
        <taxon>Sordariomycetidae</taxon>
        <taxon>Magnaporthales</taxon>
        <taxon>Magnaporthaceae</taxon>
        <taxon>Magnaporthiopsis</taxon>
    </lineage>
</organism>
<feature type="region of interest" description="Disordered" evidence="1">
    <location>
        <begin position="35"/>
        <end position="55"/>
    </location>
</feature>
<reference evidence="2" key="3">
    <citation type="submission" date="2011-03" db="EMBL/GenBank/DDBJ databases">
        <title>Annotation of Magnaporthe poae ATCC 64411.</title>
        <authorList>
            <person name="Ma L.-J."/>
            <person name="Dead R."/>
            <person name="Young S.K."/>
            <person name="Zeng Q."/>
            <person name="Gargeya S."/>
            <person name="Fitzgerald M."/>
            <person name="Haas B."/>
            <person name="Abouelleil A."/>
            <person name="Alvarado L."/>
            <person name="Arachchi H.M."/>
            <person name="Berlin A."/>
            <person name="Brown A."/>
            <person name="Chapman S.B."/>
            <person name="Chen Z."/>
            <person name="Dunbar C."/>
            <person name="Freedman E."/>
            <person name="Gearin G."/>
            <person name="Gellesch M."/>
            <person name="Goldberg J."/>
            <person name="Griggs A."/>
            <person name="Gujja S."/>
            <person name="Heiman D."/>
            <person name="Howarth C."/>
            <person name="Larson L."/>
            <person name="Lui A."/>
            <person name="MacDonald P.J.P."/>
            <person name="Mehta T."/>
            <person name="Montmayeur A."/>
            <person name="Murphy C."/>
            <person name="Neiman D."/>
            <person name="Pearson M."/>
            <person name="Priest M."/>
            <person name="Roberts A."/>
            <person name="Saif S."/>
            <person name="Shea T."/>
            <person name="Shenoy N."/>
            <person name="Sisk P."/>
            <person name="Stolte C."/>
            <person name="Sykes S."/>
            <person name="Yandava C."/>
            <person name="Wortman J."/>
            <person name="Nusbaum C."/>
            <person name="Birren B."/>
        </authorList>
    </citation>
    <scope>NUCLEOTIDE SEQUENCE</scope>
    <source>
        <strain evidence="2">ATCC 64411</strain>
    </source>
</reference>
<dbReference type="AlphaFoldDB" id="A0A0C4DSD1"/>
<dbReference type="VEuPathDB" id="FungiDB:MAPG_02809"/>
<name>A0A0C4DSD1_MAGP6</name>
<reference evidence="2" key="2">
    <citation type="submission" date="2010-05" db="EMBL/GenBank/DDBJ databases">
        <title>The Genome Sequence of Magnaporthe poae strain ATCC 64411.</title>
        <authorList>
            <consortium name="The Broad Institute Genome Sequencing Platform"/>
            <consortium name="Broad Institute Genome Sequencing Center for Infectious Disease"/>
            <person name="Ma L.-J."/>
            <person name="Dead R."/>
            <person name="Young S."/>
            <person name="Zeng Q."/>
            <person name="Koehrsen M."/>
            <person name="Alvarado L."/>
            <person name="Berlin A."/>
            <person name="Chapman S.B."/>
            <person name="Chen Z."/>
            <person name="Freedman E."/>
            <person name="Gellesch M."/>
            <person name="Goldberg J."/>
            <person name="Griggs A."/>
            <person name="Gujja S."/>
            <person name="Heilman E.R."/>
            <person name="Heiman D."/>
            <person name="Hepburn T."/>
            <person name="Howarth C."/>
            <person name="Jen D."/>
            <person name="Larson L."/>
            <person name="Mehta T."/>
            <person name="Neiman D."/>
            <person name="Pearson M."/>
            <person name="Roberts A."/>
            <person name="Saif S."/>
            <person name="Shea T."/>
            <person name="Shenoy N."/>
            <person name="Sisk P."/>
            <person name="Stolte C."/>
            <person name="Sykes S."/>
            <person name="Walk T."/>
            <person name="White J."/>
            <person name="Yandava C."/>
            <person name="Haas B."/>
            <person name="Nusbaum C."/>
            <person name="Birren B."/>
        </authorList>
    </citation>
    <scope>NUCLEOTIDE SEQUENCE</scope>
    <source>
        <strain evidence="2">ATCC 64411</strain>
    </source>
</reference>
<dbReference type="EnsemblFungi" id="MAPG_02809T0">
    <property type="protein sequence ID" value="MAPG_02809T0"/>
    <property type="gene ID" value="MAPG_02809"/>
</dbReference>
<proteinExistence type="predicted"/>
<protein>
    <submittedName>
        <fullName evidence="2 3">Uncharacterized protein</fullName>
    </submittedName>
</protein>